<protein>
    <submittedName>
        <fullName evidence="1">Uncharacterized protein</fullName>
    </submittedName>
</protein>
<sequence length="373" mass="42684">MEDDVAGGSYEPFWSGFPLADIHRCIAPDVLHQLYQGVLKHLIGWVQKAVGQEELDERIKRLPPAPGVRHFSKGISGLAQVSGTERKHMARILLACLKGKMDDKGITACRSILHFIQLAQYPSHDQETLKYMKAELDTWDLYKDYFITEETRTHFNIPKFHSLIHYIDSIRWTGTTDNTNTEAFERLHIDFAKEGWRSSNKRDHFPQMIAFISRKEKVSSFDFYRSWSPINLNVPDVPDRYRSKEGKEERSSVVITLSKYPKEKRKKVEAIALLHGAPGFLAALKLFLNDQLPERGKKSLVLGSPLPFQTLEVWHNFSHVPLKILDEPERYIIKAQPLSTNSRGARFDTVLVLDNNDAQSTAVQGGVDDFCSY</sequence>
<name>A0AA38PKK4_9AGAR</name>
<comment type="caution">
    <text evidence="1">The sequence shown here is derived from an EMBL/GenBank/DDBJ whole genome shotgun (WGS) entry which is preliminary data.</text>
</comment>
<keyword evidence="2" id="KW-1185">Reference proteome</keyword>
<dbReference type="EMBL" id="MU805955">
    <property type="protein sequence ID" value="KAJ3844363.1"/>
    <property type="molecule type" value="Genomic_DNA"/>
</dbReference>
<evidence type="ECO:0000313" key="1">
    <source>
        <dbReference type="EMBL" id="KAJ3844363.1"/>
    </source>
</evidence>
<dbReference type="InterPro" id="IPR041078">
    <property type="entry name" value="Plavaka"/>
</dbReference>
<reference evidence="1" key="1">
    <citation type="submission" date="2022-08" db="EMBL/GenBank/DDBJ databases">
        <authorList>
            <consortium name="DOE Joint Genome Institute"/>
            <person name="Min B."/>
            <person name="Riley R."/>
            <person name="Sierra-Patev S."/>
            <person name="Naranjo-Ortiz M."/>
            <person name="Looney B."/>
            <person name="Konkel Z."/>
            <person name="Slot J.C."/>
            <person name="Sakamoto Y."/>
            <person name="Steenwyk J.L."/>
            <person name="Rokas A."/>
            <person name="Carro J."/>
            <person name="Camarero S."/>
            <person name="Ferreira P."/>
            <person name="Molpeceres G."/>
            <person name="Ruiz-Duenas F.J."/>
            <person name="Serrano A."/>
            <person name="Henrissat B."/>
            <person name="Drula E."/>
            <person name="Hughes K.W."/>
            <person name="Mata J.L."/>
            <person name="Ishikawa N.K."/>
            <person name="Vargas-Isla R."/>
            <person name="Ushijima S."/>
            <person name="Smith C.A."/>
            <person name="Ahrendt S."/>
            <person name="Andreopoulos W."/>
            <person name="He G."/>
            <person name="Labutti K."/>
            <person name="Lipzen A."/>
            <person name="Ng V."/>
            <person name="Sandor L."/>
            <person name="Barry K."/>
            <person name="Martinez A.T."/>
            <person name="Xiao Y."/>
            <person name="Gibbons J.G."/>
            <person name="Terashima K."/>
            <person name="Hibbett D.S."/>
            <person name="Grigoriev I.V."/>
        </authorList>
    </citation>
    <scope>NUCLEOTIDE SEQUENCE</scope>
    <source>
        <strain evidence="1">TFB9207</strain>
    </source>
</reference>
<accession>A0AA38PKK4</accession>
<gene>
    <name evidence="1" type="ORF">F5878DRAFT_525979</name>
</gene>
<proteinExistence type="predicted"/>
<dbReference type="Pfam" id="PF18759">
    <property type="entry name" value="Plavaka"/>
    <property type="match status" value="1"/>
</dbReference>
<dbReference type="AlphaFoldDB" id="A0AA38PKK4"/>
<evidence type="ECO:0000313" key="2">
    <source>
        <dbReference type="Proteomes" id="UP001163846"/>
    </source>
</evidence>
<organism evidence="1 2">
    <name type="scientific">Lentinula raphanica</name>
    <dbReference type="NCBI Taxonomy" id="153919"/>
    <lineage>
        <taxon>Eukaryota</taxon>
        <taxon>Fungi</taxon>
        <taxon>Dikarya</taxon>
        <taxon>Basidiomycota</taxon>
        <taxon>Agaricomycotina</taxon>
        <taxon>Agaricomycetes</taxon>
        <taxon>Agaricomycetidae</taxon>
        <taxon>Agaricales</taxon>
        <taxon>Marasmiineae</taxon>
        <taxon>Omphalotaceae</taxon>
        <taxon>Lentinula</taxon>
    </lineage>
</organism>
<dbReference type="Proteomes" id="UP001163846">
    <property type="component" value="Unassembled WGS sequence"/>
</dbReference>